<dbReference type="InterPro" id="IPR012610">
    <property type="entry name" value="SASP_SspH"/>
</dbReference>
<comment type="similarity">
    <text evidence="2 4">Belongs to the SspH family.</text>
</comment>
<comment type="subcellular location">
    <subcellularLocation>
        <location evidence="1 4">Spore core</location>
    </subcellularLocation>
</comment>
<dbReference type="Proteomes" id="UP001518925">
    <property type="component" value="Unassembled WGS sequence"/>
</dbReference>
<evidence type="ECO:0000313" key="7">
    <source>
        <dbReference type="Proteomes" id="UP001518925"/>
    </source>
</evidence>
<organism evidence="6 7">
    <name type="scientific">Bacillus suaedaesalsae</name>
    <dbReference type="NCBI Taxonomy" id="2810349"/>
    <lineage>
        <taxon>Bacteria</taxon>
        <taxon>Bacillati</taxon>
        <taxon>Bacillota</taxon>
        <taxon>Bacilli</taxon>
        <taxon>Bacillales</taxon>
        <taxon>Bacillaceae</taxon>
        <taxon>Bacillus</taxon>
    </lineage>
</organism>
<comment type="induction">
    <text evidence="4">Expressed only in the forespore compartment of sporulating cells.</text>
</comment>
<evidence type="ECO:0000256" key="4">
    <source>
        <dbReference type="HAMAP-Rule" id="MF_00667"/>
    </source>
</evidence>
<keyword evidence="7" id="KW-1185">Reference proteome</keyword>
<name>A0ABS2DJS4_9BACI</name>
<comment type="caution">
    <text evidence="6">The sequence shown here is derived from an EMBL/GenBank/DDBJ whole genome shotgun (WGS) entry which is preliminary data.</text>
</comment>
<keyword evidence="3 4" id="KW-0749">Sporulation</keyword>
<accession>A0ABS2DJS4</accession>
<dbReference type="HAMAP" id="MF_00667">
    <property type="entry name" value="SspH"/>
    <property type="match status" value="1"/>
</dbReference>
<gene>
    <name evidence="4" type="primary">sspH</name>
    <name evidence="6" type="ORF">JR050_13795</name>
</gene>
<feature type="region of interest" description="Disordered" evidence="5">
    <location>
        <begin position="41"/>
        <end position="63"/>
    </location>
</feature>
<dbReference type="EMBL" id="JAFELM010000034">
    <property type="protein sequence ID" value="MBM6618739.1"/>
    <property type="molecule type" value="Genomic_DNA"/>
</dbReference>
<reference evidence="6 7" key="1">
    <citation type="submission" date="2021-02" db="EMBL/GenBank/DDBJ databases">
        <title>Bacillus sp. RD4P76, an endophyte from a halophyte.</title>
        <authorList>
            <person name="Sun J.-Q."/>
        </authorList>
    </citation>
    <scope>NUCLEOTIDE SEQUENCE [LARGE SCALE GENOMIC DNA]</scope>
    <source>
        <strain evidence="6 7">RD4P76</strain>
    </source>
</reference>
<evidence type="ECO:0000313" key="6">
    <source>
        <dbReference type="EMBL" id="MBM6618739.1"/>
    </source>
</evidence>
<evidence type="ECO:0000256" key="5">
    <source>
        <dbReference type="SAM" id="MobiDB-lite"/>
    </source>
</evidence>
<evidence type="ECO:0000256" key="2">
    <source>
        <dbReference type="ARBA" id="ARBA00006573"/>
    </source>
</evidence>
<evidence type="ECO:0000256" key="1">
    <source>
        <dbReference type="ARBA" id="ARBA00004288"/>
    </source>
</evidence>
<protein>
    <recommendedName>
        <fullName evidence="4">Small, acid-soluble spore protein H</fullName>
        <shortName evidence="4">SASP H</shortName>
    </recommendedName>
</protein>
<proteinExistence type="evidence at transcript level"/>
<sequence length="63" mass="7188">MEMNRVKQIVSSPAEITVSYHGVPIWIKSYDENANTARVYSRSKPEEEMDVSIGELSEELTEL</sequence>
<evidence type="ECO:0000256" key="3">
    <source>
        <dbReference type="ARBA" id="ARBA00022969"/>
    </source>
</evidence>
<dbReference type="RefSeq" id="WP_204204083.1">
    <property type="nucleotide sequence ID" value="NZ_JAFELM010000034.1"/>
</dbReference>
<dbReference type="Pfam" id="PF08141">
    <property type="entry name" value="SspH"/>
    <property type="match status" value="1"/>
</dbReference>
<dbReference type="NCBIfam" id="TIGR02861">
    <property type="entry name" value="SASP_H"/>
    <property type="match status" value="1"/>
</dbReference>